<organism evidence="6 7">
    <name type="scientific">Candidatus Trichorickettsia mobilis</name>
    <dbReference type="NCBI Taxonomy" id="1346319"/>
    <lineage>
        <taxon>Bacteria</taxon>
        <taxon>Pseudomonadati</taxon>
        <taxon>Pseudomonadota</taxon>
        <taxon>Alphaproteobacteria</taxon>
        <taxon>Rickettsiales</taxon>
        <taxon>Rickettsiaceae</taxon>
        <taxon>Rickettsieae</taxon>
        <taxon>Candidatus Trichorickettsia</taxon>
    </lineage>
</organism>
<dbReference type="CDD" id="cd01734">
    <property type="entry name" value="YlxS_C"/>
    <property type="match status" value="1"/>
</dbReference>
<dbReference type="InterPro" id="IPR003728">
    <property type="entry name" value="Ribosome_maturation_RimP"/>
</dbReference>
<dbReference type="PANTHER" id="PTHR33867">
    <property type="entry name" value="RIBOSOME MATURATION FACTOR RIMP"/>
    <property type="match status" value="1"/>
</dbReference>
<dbReference type="InterPro" id="IPR035956">
    <property type="entry name" value="RimP_N_sf"/>
</dbReference>
<dbReference type="SUPFAM" id="SSF75420">
    <property type="entry name" value="YhbC-like, N-terminal domain"/>
    <property type="match status" value="1"/>
</dbReference>
<evidence type="ECO:0000256" key="1">
    <source>
        <dbReference type="ARBA" id="ARBA00022490"/>
    </source>
</evidence>
<accession>A0ABZ0UST8</accession>
<dbReference type="Pfam" id="PF17384">
    <property type="entry name" value="DUF150_C"/>
    <property type="match status" value="1"/>
</dbReference>
<comment type="function">
    <text evidence="3">Required for maturation of 30S ribosomal subunits.</text>
</comment>
<dbReference type="HAMAP" id="MF_01077">
    <property type="entry name" value="RimP"/>
    <property type="match status" value="1"/>
</dbReference>
<feature type="domain" description="Ribosome maturation factor RimP N-terminal" evidence="4">
    <location>
        <begin position="12"/>
        <end position="84"/>
    </location>
</feature>
<dbReference type="EMBL" id="CP112932">
    <property type="protein sequence ID" value="WPY01095.1"/>
    <property type="molecule type" value="Genomic_DNA"/>
</dbReference>
<dbReference type="SUPFAM" id="SSF74942">
    <property type="entry name" value="YhbC-like, C-terminal domain"/>
    <property type="match status" value="1"/>
</dbReference>
<dbReference type="InterPro" id="IPR036847">
    <property type="entry name" value="RimP_C_sf"/>
</dbReference>
<reference evidence="6 7" key="1">
    <citation type="submission" date="2022-10" db="EMBL/GenBank/DDBJ databases">
        <title>Host association and intracellularity evolved multiple times independently in the Rickettsiales.</title>
        <authorList>
            <person name="Castelli M."/>
            <person name="Nardi T."/>
            <person name="Gammuto L."/>
            <person name="Bellinzona G."/>
            <person name="Sabaneyeva E."/>
            <person name="Potekhin A."/>
            <person name="Serra V."/>
            <person name="Petroni G."/>
            <person name="Sassera D."/>
        </authorList>
    </citation>
    <scope>NUCLEOTIDE SEQUENCE [LARGE SCALE GENOMIC DNA]</scope>
    <source>
        <strain evidence="6 7">Kr 154-4</strain>
    </source>
</reference>
<evidence type="ECO:0000256" key="3">
    <source>
        <dbReference type="HAMAP-Rule" id="MF_01077"/>
    </source>
</evidence>
<protein>
    <recommendedName>
        <fullName evidence="3">Ribosome maturation factor RimP</fullName>
    </recommendedName>
</protein>
<dbReference type="PANTHER" id="PTHR33867:SF1">
    <property type="entry name" value="RIBOSOME MATURATION FACTOR RIMP"/>
    <property type="match status" value="1"/>
</dbReference>
<comment type="similarity">
    <text evidence="3">Belongs to the RimP family.</text>
</comment>
<evidence type="ECO:0000256" key="2">
    <source>
        <dbReference type="ARBA" id="ARBA00022517"/>
    </source>
</evidence>
<proteinExistence type="inferred from homology"/>
<evidence type="ECO:0000259" key="5">
    <source>
        <dbReference type="Pfam" id="PF17384"/>
    </source>
</evidence>
<sequence>MMQNLEQKLFNIIEGTINQLGFELVKITLQNQPKMFEILIDKYDNQKVSVGDCQLVSKNISILLDVQDVIKDKYYLVVSSAGLERPLITFKDYHKFLGSEIKMRLKSTISGCSHYRGKIIKAENNIVYLKSDDKEVEVPFDLIKSANLVLTDDMFRKLLNK</sequence>
<evidence type="ECO:0000313" key="6">
    <source>
        <dbReference type="EMBL" id="WPY01095.1"/>
    </source>
</evidence>
<dbReference type="InterPro" id="IPR028989">
    <property type="entry name" value="RimP_N"/>
</dbReference>
<dbReference type="Proteomes" id="UP001326613">
    <property type="component" value="Chromosome"/>
</dbReference>
<evidence type="ECO:0000259" key="4">
    <source>
        <dbReference type="Pfam" id="PF02576"/>
    </source>
</evidence>
<evidence type="ECO:0000313" key="7">
    <source>
        <dbReference type="Proteomes" id="UP001326613"/>
    </source>
</evidence>
<dbReference type="InterPro" id="IPR028998">
    <property type="entry name" value="RimP_C"/>
</dbReference>
<dbReference type="Gene3D" id="2.30.30.180">
    <property type="entry name" value="Ribosome maturation factor RimP, C-terminal domain"/>
    <property type="match status" value="1"/>
</dbReference>
<comment type="subcellular location">
    <subcellularLocation>
        <location evidence="3">Cytoplasm</location>
    </subcellularLocation>
</comment>
<dbReference type="Gene3D" id="3.30.300.70">
    <property type="entry name" value="RimP-like superfamily, N-terminal"/>
    <property type="match status" value="1"/>
</dbReference>
<keyword evidence="7" id="KW-1185">Reference proteome</keyword>
<keyword evidence="1 3" id="KW-0963">Cytoplasm</keyword>
<feature type="domain" description="Ribosome maturation factor RimP C-terminal" evidence="5">
    <location>
        <begin position="90"/>
        <end position="151"/>
    </location>
</feature>
<gene>
    <name evidence="3" type="primary">rimP</name>
    <name evidence="6" type="ORF">Trichorick_00993</name>
</gene>
<name>A0ABZ0UST8_9RICK</name>
<dbReference type="Pfam" id="PF02576">
    <property type="entry name" value="RimP_N"/>
    <property type="match status" value="1"/>
</dbReference>
<keyword evidence="2 3" id="KW-0690">Ribosome biogenesis</keyword>